<proteinExistence type="predicted"/>
<name>A0A8S1ZL87_ARAAE</name>
<accession>A0A8S1ZL87</accession>
<dbReference type="InterPro" id="IPR016461">
    <property type="entry name" value="COMT-like"/>
</dbReference>
<keyword evidence="7" id="KW-1185">Reference proteome</keyword>
<evidence type="ECO:0000313" key="7">
    <source>
        <dbReference type="Proteomes" id="UP000682877"/>
    </source>
</evidence>
<dbReference type="Proteomes" id="UP000682877">
    <property type="component" value="Chromosome 2"/>
</dbReference>
<keyword evidence="3" id="KW-0949">S-adenosyl-L-methionine</keyword>
<sequence>MANHIQHSLTTIPKPDLIKEEQRFDEDTVNLQAERILHAMAFPMVLKTALELGVIDMITSVDDGVWLSPSEIALGLPTWPTNPEAPVLLDRMLVLLASHSILKYRTVETGENIGSRKTERVYASEPVCKFFLNRGDGSGSLATLFMVFQSEGCMKTWAHLKDVILEGKDAFSSAHGMRIFEYIGSNEQLAEMFNRAMSEASTLIMKKVLKVYKGFKDVNTLVDVGGGIGTVIGLVTSKYPHIKGINFDLASILVHAPLYKGVEHVSGDMFKEIPKGDAIFMKWILHDWTDEDCVKILKNCWKSLSEKGKVIIVEMVKPVEPKINDVSSNIVLAMDMLMLTQCSGGKERTLSQFETLASDSEEQRFDEDTVSLQAERILHAMAFPMVLKAALELGIIDMITSVDDGVWLSPSEIALGLPTKPTNPDAPVLLDRMLVLLASHSILKYRTVENGENIGSRKTEGVYAAEPVCTFFLNRGDGSGSLATLFMVLQGEVCLKSWAHLKDVILEGKDAFSSAHGMKFFEHIGSNEQFAEMFNRAMSEASRLIMKKVLEVYKGFEDVNTLVDVGGGIGTVIGLVTSKYPHIKGVNFDLASVLVHAPLHRGVEHVSGDMFKEIPKGDAIFMKWILHDWTDENCVKILKNCWKSLSDKGKVIIVEMVKPVEPKINDVSSNIVLAMDMLMLTQSSGGKERTLSQFETLASDSGFLRCEIICHAFSYSVIELHK</sequence>
<dbReference type="InterPro" id="IPR036388">
    <property type="entry name" value="WH-like_DNA-bd_sf"/>
</dbReference>
<dbReference type="GO" id="GO:0032259">
    <property type="term" value="P:methylation"/>
    <property type="evidence" value="ECO:0007669"/>
    <property type="project" value="UniProtKB-KW"/>
</dbReference>
<evidence type="ECO:0000259" key="5">
    <source>
        <dbReference type="Pfam" id="PF08100"/>
    </source>
</evidence>
<evidence type="ECO:0000256" key="1">
    <source>
        <dbReference type="ARBA" id="ARBA00022603"/>
    </source>
</evidence>
<dbReference type="InterPro" id="IPR029063">
    <property type="entry name" value="SAM-dependent_MTases_sf"/>
</dbReference>
<dbReference type="Gene3D" id="1.10.10.10">
    <property type="entry name" value="Winged helix-like DNA-binding domain superfamily/Winged helix DNA-binding domain"/>
    <property type="match status" value="2"/>
</dbReference>
<dbReference type="GO" id="GO:0046983">
    <property type="term" value="F:protein dimerization activity"/>
    <property type="evidence" value="ECO:0007669"/>
    <property type="project" value="InterPro"/>
</dbReference>
<keyword evidence="1" id="KW-0489">Methyltransferase</keyword>
<evidence type="ECO:0000256" key="3">
    <source>
        <dbReference type="ARBA" id="ARBA00022691"/>
    </source>
</evidence>
<feature type="domain" description="O-methyltransferase dimerisation" evidence="5">
    <location>
        <begin position="377"/>
        <end position="474"/>
    </location>
</feature>
<dbReference type="PANTHER" id="PTHR11746">
    <property type="entry name" value="O-METHYLTRANSFERASE"/>
    <property type="match status" value="1"/>
</dbReference>
<dbReference type="InterPro" id="IPR012967">
    <property type="entry name" value="COMT_dimerisation"/>
</dbReference>
<evidence type="ECO:0000259" key="4">
    <source>
        <dbReference type="Pfam" id="PF00891"/>
    </source>
</evidence>
<dbReference type="InterPro" id="IPR001077">
    <property type="entry name" value="COMT_C"/>
</dbReference>
<dbReference type="PROSITE" id="PS51683">
    <property type="entry name" value="SAM_OMT_II"/>
    <property type="match status" value="2"/>
</dbReference>
<dbReference type="SUPFAM" id="SSF46785">
    <property type="entry name" value="Winged helix' DNA-binding domain"/>
    <property type="match status" value="2"/>
</dbReference>
<protein>
    <submittedName>
        <fullName evidence="6">Uncharacterized protein</fullName>
    </submittedName>
</protein>
<dbReference type="Pfam" id="PF08100">
    <property type="entry name" value="Dimerisation"/>
    <property type="match status" value="2"/>
</dbReference>
<dbReference type="FunFam" id="1.10.10.10:FF:000357">
    <property type="entry name" value="Caffeic acid 3-O-methyltransferase"/>
    <property type="match status" value="2"/>
</dbReference>
<gene>
    <name evidence="6" type="ORF">AARE701A_LOCUS4094</name>
</gene>
<dbReference type="GO" id="GO:0008171">
    <property type="term" value="F:O-methyltransferase activity"/>
    <property type="evidence" value="ECO:0007669"/>
    <property type="project" value="InterPro"/>
</dbReference>
<feature type="domain" description="O-methyltransferase dimerisation" evidence="5">
    <location>
        <begin position="36"/>
        <end position="133"/>
    </location>
</feature>
<dbReference type="SUPFAM" id="SSF53335">
    <property type="entry name" value="S-adenosyl-L-methionine-dependent methyltransferases"/>
    <property type="match status" value="2"/>
</dbReference>
<evidence type="ECO:0000313" key="6">
    <source>
        <dbReference type="EMBL" id="CAE5962336.1"/>
    </source>
</evidence>
<reference evidence="6" key="1">
    <citation type="submission" date="2021-01" db="EMBL/GenBank/DDBJ databases">
        <authorList>
            <person name="Bezrukov I."/>
        </authorList>
    </citation>
    <scope>NUCLEOTIDE SEQUENCE</scope>
</reference>
<dbReference type="InterPro" id="IPR036390">
    <property type="entry name" value="WH_DNA-bd_sf"/>
</dbReference>
<dbReference type="EMBL" id="LR999452">
    <property type="protein sequence ID" value="CAE5962336.1"/>
    <property type="molecule type" value="Genomic_DNA"/>
</dbReference>
<dbReference type="AlphaFoldDB" id="A0A8S1ZL87"/>
<feature type="domain" description="O-methyltransferase C-terminal" evidence="4">
    <location>
        <begin position="498"/>
        <end position="703"/>
    </location>
</feature>
<dbReference type="FunFam" id="3.40.50.150:FF:000061">
    <property type="entry name" value="Caffeic acid O-methyltransferase"/>
    <property type="match status" value="1"/>
</dbReference>
<dbReference type="FunFam" id="3.40.50.150:FF:000811">
    <property type="entry name" value="F16P17.4 protein"/>
    <property type="match status" value="1"/>
</dbReference>
<feature type="domain" description="O-methyltransferase C-terminal" evidence="4">
    <location>
        <begin position="157"/>
        <end position="359"/>
    </location>
</feature>
<dbReference type="Pfam" id="PF00891">
    <property type="entry name" value="Methyltransf_2"/>
    <property type="match status" value="2"/>
</dbReference>
<keyword evidence="2" id="KW-0808">Transferase</keyword>
<evidence type="ECO:0000256" key="2">
    <source>
        <dbReference type="ARBA" id="ARBA00022679"/>
    </source>
</evidence>
<organism evidence="6 7">
    <name type="scientific">Arabidopsis arenosa</name>
    <name type="common">Sand rock-cress</name>
    <name type="synonym">Cardaminopsis arenosa</name>
    <dbReference type="NCBI Taxonomy" id="38785"/>
    <lineage>
        <taxon>Eukaryota</taxon>
        <taxon>Viridiplantae</taxon>
        <taxon>Streptophyta</taxon>
        <taxon>Embryophyta</taxon>
        <taxon>Tracheophyta</taxon>
        <taxon>Spermatophyta</taxon>
        <taxon>Magnoliopsida</taxon>
        <taxon>eudicotyledons</taxon>
        <taxon>Gunneridae</taxon>
        <taxon>Pentapetalae</taxon>
        <taxon>rosids</taxon>
        <taxon>malvids</taxon>
        <taxon>Brassicales</taxon>
        <taxon>Brassicaceae</taxon>
        <taxon>Camelineae</taxon>
        <taxon>Arabidopsis</taxon>
    </lineage>
</organism>
<dbReference type="Gene3D" id="3.40.50.150">
    <property type="entry name" value="Vaccinia Virus protein VP39"/>
    <property type="match status" value="2"/>
</dbReference>